<dbReference type="InterPro" id="IPR011032">
    <property type="entry name" value="GroES-like_sf"/>
</dbReference>
<feature type="domain" description="NACHT" evidence="4">
    <location>
        <begin position="190"/>
        <end position="333"/>
    </location>
</feature>
<dbReference type="PROSITE" id="PS50082">
    <property type="entry name" value="WD_REPEATS_2"/>
    <property type="match status" value="3"/>
</dbReference>
<dbReference type="Gene3D" id="3.40.50.300">
    <property type="entry name" value="P-loop containing nucleotide triphosphate hydrolases"/>
    <property type="match status" value="1"/>
</dbReference>
<feature type="repeat" description="WD" evidence="3">
    <location>
        <begin position="1067"/>
        <end position="1108"/>
    </location>
</feature>
<dbReference type="SUPFAM" id="SSF52540">
    <property type="entry name" value="P-loop containing nucleoside triphosphate hydrolases"/>
    <property type="match status" value="1"/>
</dbReference>
<dbReference type="PROSITE" id="PS50837">
    <property type="entry name" value="NACHT"/>
    <property type="match status" value="1"/>
</dbReference>
<dbReference type="Gene3D" id="3.90.180.10">
    <property type="entry name" value="Medium-chain alcohol dehydrogenases, catalytic domain"/>
    <property type="match status" value="1"/>
</dbReference>
<reference evidence="5" key="1">
    <citation type="submission" date="2021-10" db="EMBL/GenBank/DDBJ databases">
        <title>De novo Genome Assembly of Clathrus columnatus (Basidiomycota, Fungi) Using Illumina and Nanopore Sequence Data.</title>
        <authorList>
            <person name="Ogiso-Tanaka E."/>
            <person name="Itagaki H."/>
            <person name="Hosoya T."/>
            <person name="Hosaka K."/>
        </authorList>
    </citation>
    <scope>NUCLEOTIDE SEQUENCE</scope>
    <source>
        <strain evidence="5">MO-923</strain>
    </source>
</reference>
<evidence type="ECO:0000313" key="6">
    <source>
        <dbReference type="Proteomes" id="UP001050691"/>
    </source>
</evidence>
<dbReference type="Gene3D" id="2.130.10.10">
    <property type="entry name" value="YVTN repeat-like/Quinoprotein amine dehydrogenase"/>
    <property type="match status" value="3"/>
</dbReference>
<dbReference type="Proteomes" id="UP001050691">
    <property type="component" value="Unassembled WGS sequence"/>
</dbReference>
<dbReference type="InterPro" id="IPR002364">
    <property type="entry name" value="Quin_OxRdtase/zeta-crystal_CS"/>
</dbReference>
<evidence type="ECO:0000256" key="2">
    <source>
        <dbReference type="ARBA" id="ARBA00022737"/>
    </source>
</evidence>
<keyword evidence="1 3" id="KW-0853">WD repeat</keyword>
<dbReference type="SUPFAM" id="SSF51735">
    <property type="entry name" value="NAD(P)-binding Rossmann-fold domains"/>
    <property type="match status" value="1"/>
</dbReference>
<dbReference type="InterPro" id="IPR036291">
    <property type="entry name" value="NAD(P)-bd_dom_sf"/>
</dbReference>
<dbReference type="Pfam" id="PF24883">
    <property type="entry name" value="NPHP3_N"/>
    <property type="match status" value="1"/>
</dbReference>
<evidence type="ECO:0000256" key="1">
    <source>
        <dbReference type="ARBA" id="ARBA00022574"/>
    </source>
</evidence>
<dbReference type="InterPro" id="IPR007111">
    <property type="entry name" value="NACHT_NTPase"/>
</dbReference>
<dbReference type="SMART" id="SM00829">
    <property type="entry name" value="PKS_ER"/>
    <property type="match status" value="1"/>
</dbReference>
<dbReference type="EMBL" id="BPWL01000001">
    <property type="protein sequence ID" value="GJJ06088.1"/>
    <property type="molecule type" value="Genomic_DNA"/>
</dbReference>
<dbReference type="SUPFAM" id="SSF82171">
    <property type="entry name" value="DPP6 N-terminal domain-like"/>
    <property type="match status" value="1"/>
</dbReference>
<organism evidence="5 6">
    <name type="scientific">Clathrus columnatus</name>
    <dbReference type="NCBI Taxonomy" id="1419009"/>
    <lineage>
        <taxon>Eukaryota</taxon>
        <taxon>Fungi</taxon>
        <taxon>Dikarya</taxon>
        <taxon>Basidiomycota</taxon>
        <taxon>Agaricomycotina</taxon>
        <taxon>Agaricomycetes</taxon>
        <taxon>Phallomycetidae</taxon>
        <taxon>Phallales</taxon>
        <taxon>Clathraceae</taxon>
        <taxon>Clathrus</taxon>
    </lineage>
</organism>
<dbReference type="InterPro" id="IPR027417">
    <property type="entry name" value="P-loop_NTPase"/>
</dbReference>
<dbReference type="SMART" id="SM00320">
    <property type="entry name" value="WD40"/>
    <property type="match status" value="8"/>
</dbReference>
<dbReference type="SUPFAM" id="SSF50978">
    <property type="entry name" value="WD40 repeat-like"/>
    <property type="match status" value="1"/>
</dbReference>
<name>A0AAV5A0A6_9AGAM</name>
<dbReference type="InterPro" id="IPR036322">
    <property type="entry name" value="WD40_repeat_dom_sf"/>
</dbReference>
<dbReference type="InterPro" id="IPR015943">
    <property type="entry name" value="WD40/YVTN_repeat-like_dom_sf"/>
</dbReference>
<dbReference type="PROSITE" id="PS00675">
    <property type="entry name" value="SIGMA54_INTERACT_1"/>
    <property type="match status" value="1"/>
</dbReference>
<dbReference type="PANTHER" id="PTHR43677:SF4">
    <property type="entry name" value="QUINONE OXIDOREDUCTASE-LIKE PROTEIN 2"/>
    <property type="match status" value="1"/>
</dbReference>
<gene>
    <name evidence="5" type="ORF">Clacol_000277</name>
</gene>
<dbReference type="CDD" id="cd08241">
    <property type="entry name" value="QOR1"/>
    <property type="match status" value="1"/>
</dbReference>
<dbReference type="GO" id="GO:0016491">
    <property type="term" value="F:oxidoreductase activity"/>
    <property type="evidence" value="ECO:0007669"/>
    <property type="project" value="InterPro"/>
</dbReference>
<dbReference type="InterPro" id="IPR013154">
    <property type="entry name" value="ADH-like_N"/>
</dbReference>
<dbReference type="Pfam" id="PF08240">
    <property type="entry name" value="ADH_N"/>
    <property type="match status" value="1"/>
</dbReference>
<dbReference type="SUPFAM" id="SSF50129">
    <property type="entry name" value="GroES-like"/>
    <property type="match status" value="1"/>
</dbReference>
<comment type="caution">
    <text evidence="5">The sequence shown here is derived from an EMBL/GenBank/DDBJ whole genome shotgun (WGS) entry which is preliminary data.</text>
</comment>
<evidence type="ECO:0000259" key="4">
    <source>
        <dbReference type="PROSITE" id="PS50837"/>
    </source>
</evidence>
<dbReference type="PROSITE" id="PS01162">
    <property type="entry name" value="QOR_ZETA_CRYSTAL"/>
    <property type="match status" value="1"/>
</dbReference>
<dbReference type="InterPro" id="IPR013149">
    <property type="entry name" value="ADH-like_C"/>
</dbReference>
<dbReference type="Gene3D" id="3.40.50.720">
    <property type="entry name" value="NAD(P)-binding Rossmann-like Domain"/>
    <property type="match status" value="1"/>
</dbReference>
<keyword evidence="6" id="KW-1185">Reference proteome</keyword>
<feature type="repeat" description="WD" evidence="3">
    <location>
        <begin position="780"/>
        <end position="814"/>
    </location>
</feature>
<dbReference type="Pfam" id="PF00107">
    <property type="entry name" value="ADH_zinc_N"/>
    <property type="match status" value="1"/>
</dbReference>
<proteinExistence type="predicted"/>
<dbReference type="GO" id="GO:0005739">
    <property type="term" value="C:mitochondrion"/>
    <property type="evidence" value="ECO:0007669"/>
    <property type="project" value="TreeGrafter"/>
</dbReference>
<dbReference type="Pfam" id="PF00400">
    <property type="entry name" value="WD40"/>
    <property type="match status" value="2"/>
</dbReference>
<dbReference type="InterPro" id="IPR056884">
    <property type="entry name" value="NPHP3-like_N"/>
</dbReference>
<dbReference type="GO" id="GO:0008270">
    <property type="term" value="F:zinc ion binding"/>
    <property type="evidence" value="ECO:0007669"/>
    <property type="project" value="InterPro"/>
</dbReference>
<accession>A0AAV5A0A6</accession>
<evidence type="ECO:0000313" key="5">
    <source>
        <dbReference type="EMBL" id="GJJ06088.1"/>
    </source>
</evidence>
<feature type="repeat" description="WD" evidence="3">
    <location>
        <begin position="741"/>
        <end position="772"/>
    </location>
</feature>
<dbReference type="InterPro" id="IPR051397">
    <property type="entry name" value="Zn-ADH-like_protein"/>
</dbReference>
<evidence type="ECO:0000256" key="3">
    <source>
        <dbReference type="PROSITE-ProRule" id="PRU00221"/>
    </source>
</evidence>
<dbReference type="InterPro" id="IPR001680">
    <property type="entry name" value="WD40_rpt"/>
</dbReference>
<dbReference type="PANTHER" id="PTHR43677">
    <property type="entry name" value="SHORT-CHAIN DEHYDROGENASE/REDUCTASE"/>
    <property type="match status" value="1"/>
</dbReference>
<dbReference type="InterPro" id="IPR020843">
    <property type="entry name" value="ER"/>
</dbReference>
<protein>
    <submittedName>
        <fullName evidence="5">Secondary metabolism biosyntheticenzyme</fullName>
    </submittedName>
</protein>
<keyword evidence="2" id="KW-0677">Repeat</keyword>
<sequence>MDKVTEVNSYVKLAWSILSVIPKTIIANSKRNHDVNKLFGRLKEVYGYIADAKGLSTLGETQCKALSILVQQTVECAYFIREYCTSDTMNKVWKGVSIDHKINGFIEIFDHTLEVMTNSATLELNIVTLRISNDITRLKDDVVKSKDLALLNEMPYALNAGFFSRKSCHPGTRERLITEILDWVNGGSERLLLLLGQTGTGKSAVAHTVSHIFDKQNRLGSLFCFSRSYKDRRNLLFSTISRQLADGDIQWRQSLVEIIEKTSIRTSTDILTQFDELIVRPSKEVTTIGPVVIIIDGLDESGDRGQRTELLHLLFGRCSELPSNYRLLITSRPEPDIERWYNHPTVHGKRMDDIHLNENINDIQRYISSSLSPVESILDNELDVDWRFLLAKRSEGLFQWASTVCRVINPTMEFGVAERAKTFVSGPTSSLYQLYHQILDAQPEFRSTEFFIAFKTIIGAIVIMREPLSIQALQFLFQDDIRNVKLILQPLHSLFIGTHDLYTPIQPLHTSLADFFTAPFIDIQAAKDNPIKTIANRFYVDSSDEGYFTLASLKMMNDGPNGLRFNICNLETSHKLNRDVPDLNYRIQTAIPLHLSYASRFWAVHLRHSNISEKLLIQLRILMHTNLLYLFEALSLLRKIEQVCISMKILAVWCEEVEKELAEQAEDVCQFGYEFGHVMIDSTPHLYLTALPLAPKDSFIRKQFLDLFPRHLNIKTGQSLGFSQGNTIVIKRHASSRQNVVAFPPQGEYIATGFNTGEIWLWDYRTGEMIHQWGPERAGVSSIVFSSNGNSVIACFLDGSVKFWNFQKNELVYYPHQGVFEDRCWYSTASHDGRYVVFHSLSNEILLYDSHTRSKPVRLAFNTSVKSIFSPNGGLLLFADRDNRACLWDTGKQELIGSLRPPEAYERRITVMAFSPDGKCIGLRSDTSVEVWNVSEKKKFVNSSTTGIDLFSFQTAKASFALQAVITKWERVTLSSSTDPDVIDELRYIKARFSPSNRYLVLECENSGRSYLQVLKTATINKITVQPSIRDSMVVVAFEISPDDEYIAYVGARGLCLWNEKRGELFLDAIDWNITALAFSSTSDRLISGDRSGTIMIWNAFTGQVVGRPYTIMTSKAVITALAFSIIGAQFIVAYTTSEVEHLVEIRDCQTGEILKGPFTCDPVDPYVVAFSGSETHIVCISSWNGVVLDARTGEVLQKLTSLDLENFALSSNRKYIVWNDRDEVKLWDIDKGTAIRALWLNRSTVAVAFSDDSKQVITMDGTGEINMWDIYTGLKTISPIFHHHTGRRDVYAKLSSNGTHLVLIYDGLLKVWSLGTHQLMTRVYEYHFDNRDFGMSPIDCTEVWSPKDVVNSKPSPKIDNQNDKTTEYALVAWRRAFFSDSSQMTEEGWILGPNGELLFWIPDKRRKGLWRPNMAHMAGGFVTKLNFDKFHKSLKSEAKGCVIRLTRWYSAIHTTDTRSSTPVKIKPESQDTPNTVSQTMRAWQISSYAHPSKLRISYDVPIPEPSSFEVLVDVYSAALNFFDILQCQGKYQVQPPFPFTLGAEFAGRISANSPIPKGCPFKPGDKVFGSGQGSYAEYIATDWRRIRLIPEGMSYDQAAGLYVTYPTSYEALIGRAQLKEGEWVLVHAAAGGVGLCAVQIAKAVGAKVIATAGSREKLDIAKRVGGADETLNYKEADWQKEVMRITGGKGVDVVYDPVGLIRDSLKCIAWKGRALVVGFVAGEIEKLPLNLVLLKNISIVGIHWGAYFKNDIDTIPKIWKGITDLWESKKLVPIVYKQTYPLEQLPTGLEALEKRETYGKAVVKIREYHDSTWSKL</sequence>
<dbReference type="PROSITE" id="PS00678">
    <property type="entry name" value="WD_REPEATS_1"/>
    <property type="match status" value="1"/>
</dbReference>
<dbReference type="InterPro" id="IPR019775">
    <property type="entry name" value="WD40_repeat_CS"/>
</dbReference>
<dbReference type="InterPro" id="IPR025662">
    <property type="entry name" value="Sigma_54_int_dom_ATP-bd_1"/>
</dbReference>